<dbReference type="InterPro" id="IPR051552">
    <property type="entry name" value="HptR"/>
</dbReference>
<dbReference type="Pfam" id="PF00072">
    <property type="entry name" value="Response_reg"/>
    <property type="match status" value="1"/>
</dbReference>
<dbReference type="RefSeq" id="WP_171688662.1">
    <property type="nucleotide sequence ID" value="NZ_WHOC01000028.1"/>
</dbReference>
<dbReference type="PROSITE" id="PS01124">
    <property type="entry name" value="HTH_ARAC_FAMILY_2"/>
    <property type="match status" value="1"/>
</dbReference>
<feature type="domain" description="Response regulatory" evidence="10">
    <location>
        <begin position="3"/>
        <end position="120"/>
    </location>
</feature>
<dbReference type="Gene3D" id="1.10.10.60">
    <property type="entry name" value="Homeodomain-like"/>
    <property type="match status" value="2"/>
</dbReference>
<dbReference type="CDD" id="cd17536">
    <property type="entry name" value="REC_YesN-like"/>
    <property type="match status" value="1"/>
</dbReference>
<dbReference type="Gene3D" id="3.40.50.2300">
    <property type="match status" value="1"/>
</dbReference>
<evidence type="ECO:0000259" key="9">
    <source>
        <dbReference type="PROSITE" id="PS01124"/>
    </source>
</evidence>
<feature type="modified residue" description="4-aspartylphosphate" evidence="8">
    <location>
        <position position="55"/>
    </location>
</feature>
<comment type="caution">
    <text evidence="11">The sequence shown here is derived from an EMBL/GenBank/DDBJ whole genome shotgun (WGS) entry which is preliminary data.</text>
</comment>
<gene>
    <name evidence="11" type="ORF">GC102_06040</name>
</gene>
<dbReference type="SUPFAM" id="SSF52172">
    <property type="entry name" value="CheY-like"/>
    <property type="match status" value="1"/>
</dbReference>
<evidence type="ECO:0000256" key="8">
    <source>
        <dbReference type="PROSITE-ProRule" id="PRU00169"/>
    </source>
</evidence>
<accession>A0ABX1Z063</accession>
<evidence type="ECO:0000313" key="11">
    <source>
        <dbReference type="EMBL" id="NOU85343.1"/>
    </source>
</evidence>
<protein>
    <submittedName>
        <fullName evidence="11">Response regulator</fullName>
    </submittedName>
</protein>
<organism evidence="11 12">
    <name type="scientific">Paenibacillus germinis</name>
    <dbReference type="NCBI Taxonomy" id="2654979"/>
    <lineage>
        <taxon>Bacteria</taxon>
        <taxon>Bacillati</taxon>
        <taxon>Bacillota</taxon>
        <taxon>Bacilli</taxon>
        <taxon>Bacillales</taxon>
        <taxon>Paenibacillaceae</taxon>
        <taxon>Paenibacillus</taxon>
    </lineage>
</organism>
<sequence length="363" mass="41637">MHKLLLVDDDYITREGLRDLIDWKSLGIIIAGEAEDGAEALRIAQTIVPDLVITDVVMPGMDGIKLVEALKIEHPDLMVIMISAHQDIQYVKASIKLDAIDYLLKPFNREEMMQVVGKVIGRLEKEREYKRLKDDISHYYVDSTAPTELTIIIDLRERIVKLTGSGMTETLIDELKQFFASIRLYKMDSILILTILCSELLVKAFRSAAAIIGHEAAKEMQDSLRQFRMMQSGTQIETFVFDKLLLIEQIVNESRNNKSRKVIRSVEAIIRKSYNQNLTIQQLAEEVYMSAGHLQGLFKKETGQTINEYITMVRLEKAQELLRDPAIKIYEVANLVGYQDTYYFTKIFKKLVGVIPVQFRERG</sequence>
<evidence type="ECO:0000256" key="2">
    <source>
        <dbReference type="ARBA" id="ARBA00022490"/>
    </source>
</evidence>
<comment type="subcellular location">
    <subcellularLocation>
        <location evidence="1">Cytoplasm</location>
    </subcellularLocation>
</comment>
<keyword evidence="6" id="KW-0238">DNA-binding</keyword>
<dbReference type="InterPro" id="IPR009057">
    <property type="entry name" value="Homeodomain-like_sf"/>
</dbReference>
<dbReference type="PANTHER" id="PTHR42713:SF3">
    <property type="entry name" value="TRANSCRIPTIONAL REGULATORY PROTEIN HPTR"/>
    <property type="match status" value="1"/>
</dbReference>
<keyword evidence="3 8" id="KW-0597">Phosphoprotein</keyword>
<keyword evidence="12" id="KW-1185">Reference proteome</keyword>
<proteinExistence type="predicted"/>
<dbReference type="EMBL" id="WHOC01000028">
    <property type="protein sequence ID" value="NOU85343.1"/>
    <property type="molecule type" value="Genomic_DNA"/>
</dbReference>
<keyword evidence="7" id="KW-0804">Transcription</keyword>
<dbReference type="Proteomes" id="UP000658690">
    <property type="component" value="Unassembled WGS sequence"/>
</dbReference>
<name>A0ABX1Z063_9BACL</name>
<dbReference type="PANTHER" id="PTHR42713">
    <property type="entry name" value="HISTIDINE KINASE-RELATED"/>
    <property type="match status" value="1"/>
</dbReference>
<dbReference type="InterPro" id="IPR018060">
    <property type="entry name" value="HTH_AraC"/>
</dbReference>
<evidence type="ECO:0000256" key="4">
    <source>
        <dbReference type="ARBA" id="ARBA00023012"/>
    </source>
</evidence>
<dbReference type="SMART" id="SM00342">
    <property type="entry name" value="HTH_ARAC"/>
    <property type="match status" value="1"/>
</dbReference>
<keyword evidence="5" id="KW-0805">Transcription regulation</keyword>
<dbReference type="PRINTS" id="PR00032">
    <property type="entry name" value="HTHARAC"/>
</dbReference>
<feature type="domain" description="HTH araC/xylS-type" evidence="9">
    <location>
        <begin position="264"/>
        <end position="362"/>
    </location>
</feature>
<dbReference type="InterPro" id="IPR011006">
    <property type="entry name" value="CheY-like_superfamily"/>
</dbReference>
<dbReference type="Pfam" id="PF12833">
    <property type="entry name" value="HTH_18"/>
    <property type="match status" value="1"/>
</dbReference>
<evidence type="ECO:0000256" key="7">
    <source>
        <dbReference type="ARBA" id="ARBA00023163"/>
    </source>
</evidence>
<keyword evidence="4" id="KW-0902">Two-component regulatory system</keyword>
<evidence type="ECO:0000256" key="3">
    <source>
        <dbReference type="ARBA" id="ARBA00022553"/>
    </source>
</evidence>
<dbReference type="SMART" id="SM00448">
    <property type="entry name" value="REC"/>
    <property type="match status" value="1"/>
</dbReference>
<evidence type="ECO:0000313" key="12">
    <source>
        <dbReference type="Proteomes" id="UP000658690"/>
    </source>
</evidence>
<dbReference type="InterPro" id="IPR001789">
    <property type="entry name" value="Sig_transdc_resp-reg_receiver"/>
</dbReference>
<evidence type="ECO:0000256" key="5">
    <source>
        <dbReference type="ARBA" id="ARBA00023015"/>
    </source>
</evidence>
<evidence type="ECO:0000259" key="10">
    <source>
        <dbReference type="PROSITE" id="PS50110"/>
    </source>
</evidence>
<reference evidence="11 12" key="1">
    <citation type="submission" date="2019-10" db="EMBL/GenBank/DDBJ databases">
        <title>Description of Paenibacillus choica sp. nov.</title>
        <authorList>
            <person name="Carlier A."/>
            <person name="Qi S."/>
        </authorList>
    </citation>
    <scope>NUCLEOTIDE SEQUENCE [LARGE SCALE GENOMIC DNA]</scope>
    <source>
        <strain evidence="11 12">LMG 31460</strain>
    </source>
</reference>
<dbReference type="SUPFAM" id="SSF46689">
    <property type="entry name" value="Homeodomain-like"/>
    <property type="match status" value="2"/>
</dbReference>
<dbReference type="InterPro" id="IPR020449">
    <property type="entry name" value="Tscrpt_reg_AraC-type_HTH"/>
</dbReference>
<evidence type="ECO:0000256" key="6">
    <source>
        <dbReference type="ARBA" id="ARBA00023125"/>
    </source>
</evidence>
<evidence type="ECO:0000256" key="1">
    <source>
        <dbReference type="ARBA" id="ARBA00004496"/>
    </source>
</evidence>
<dbReference type="PROSITE" id="PS50110">
    <property type="entry name" value="RESPONSE_REGULATORY"/>
    <property type="match status" value="1"/>
</dbReference>
<keyword evidence="2" id="KW-0963">Cytoplasm</keyword>